<accession>A0A9P6RJC5</accession>
<dbReference type="SUPFAM" id="SSF81383">
    <property type="entry name" value="F-box domain"/>
    <property type="match status" value="1"/>
</dbReference>
<dbReference type="SUPFAM" id="SSF52047">
    <property type="entry name" value="RNI-like"/>
    <property type="match status" value="1"/>
</dbReference>
<proteinExistence type="predicted"/>
<dbReference type="InterPro" id="IPR001810">
    <property type="entry name" value="F-box_dom"/>
</dbReference>
<dbReference type="Gene3D" id="3.80.10.10">
    <property type="entry name" value="Ribonuclease Inhibitor"/>
    <property type="match status" value="1"/>
</dbReference>
<keyword evidence="3" id="KW-1185">Reference proteome</keyword>
<name>A0A9P6RJC5_9FUNG</name>
<dbReference type="InterPro" id="IPR032675">
    <property type="entry name" value="LRR_dom_sf"/>
</dbReference>
<dbReference type="Pfam" id="PF12937">
    <property type="entry name" value="F-box-like"/>
    <property type="match status" value="1"/>
</dbReference>
<sequence length="700" mass="79103">MTDVPEILAAIGLYLDINSLLACTTVSRQWSAVFYPCIWHNFDITRKLWRPLLGPRGLSKTGQEDNYIERQERLTALMRQNNQHIRHLTVKDKMVLIAALEAPLTGLQSLTLELEIWELDADDEDSDTTKSNTWTSIMLAAIAEKSPLELLVPESAFADDPEGDPARLDWTRACWLAVFLNSALRRLTYGGFSSLRYVNSLATQSPEEGEGDGGSLAAGMTGGSKVPVLTSMSEAFLVDTLSRLPRLRQLELGMNADNFIFHNLAAILPNLESFVHVDRAFIDTATVQLTSPHRALRILDFQNVSMTARQLRAIVIACPVLHSLSITQARSRIYDVNYDQYNILTSATSFQAEDVLDHPSLTSLSIRHQPHIDFLHSRTKFSKITRIDRSVPIKNAYELRQLLWAFPALRRFDSEYELGERVPLRAEEVIHETREYRIHSLNINTSSFTTFDLDSVFAQMPLLRLLEICGGFLDRGALTELARTCRNLQYARFDLQEECSQELNALFAGCSGLKECLGKGHRVRAEDIINGPEWTCRDLEKLDMKVVGVPWLSTGQLDVLEKVKDQDCVSEEKIGHEDSIHPIQHFTIDTQTYILGKNLRLTLVRMPHLFQLSVLGLVNSEPYVEMTRTWKNLKIVRFDLADECSHAMNWVLVGCSKLKECLGKGHLIRANGIANGPEWTCVDIERLDIEIVGEPQMTAE</sequence>
<dbReference type="EMBL" id="JAAAIN010000062">
    <property type="protein sequence ID" value="KAG0321459.1"/>
    <property type="molecule type" value="Genomic_DNA"/>
</dbReference>
<evidence type="ECO:0000259" key="1">
    <source>
        <dbReference type="Pfam" id="PF12937"/>
    </source>
</evidence>
<dbReference type="AlphaFoldDB" id="A0A9P6RJC5"/>
<evidence type="ECO:0000313" key="2">
    <source>
        <dbReference type="EMBL" id="KAG0321459.1"/>
    </source>
</evidence>
<gene>
    <name evidence="2" type="ORF">BGZ97_011222</name>
</gene>
<dbReference type="InterPro" id="IPR036047">
    <property type="entry name" value="F-box-like_dom_sf"/>
</dbReference>
<evidence type="ECO:0000313" key="3">
    <source>
        <dbReference type="Proteomes" id="UP000823405"/>
    </source>
</evidence>
<organism evidence="2 3">
    <name type="scientific">Linnemannia gamsii</name>
    <dbReference type="NCBI Taxonomy" id="64522"/>
    <lineage>
        <taxon>Eukaryota</taxon>
        <taxon>Fungi</taxon>
        <taxon>Fungi incertae sedis</taxon>
        <taxon>Mucoromycota</taxon>
        <taxon>Mortierellomycotina</taxon>
        <taxon>Mortierellomycetes</taxon>
        <taxon>Mortierellales</taxon>
        <taxon>Mortierellaceae</taxon>
        <taxon>Linnemannia</taxon>
    </lineage>
</organism>
<dbReference type="Proteomes" id="UP000823405">
    <property type="component" value="Unassembled WGS sequence"/>
</dbReference>
<reference evidence="2" key="1">
    <citation type="journal article" date="2020" name="Fungal Divers.">
        <title>Resolving the Mortierellaceae phylogeny through synthesis of multi-gene phylogenetics and phylogenomics.</title>
        <authorList>
            <person name="Vandepol N."/>
            <person name="Liber J."/>
            <person name="Desiro A."/>
            <person name="Na H."/>
            <person name="Kennedy M."/>
            <person name="Barry K."/>
            <person name="Grigoriev I.V."/>
            <person name="Miller A.N."/>
            <person name="O'Donnell K."/>
            <person name="Stajich J.E."/>
            <person name="Bonito G."/>
        </authorList>
    </citation>
    <scope>NUCLEOTIDE SEQUENCE</scope>
    <source>
        <strain evidence="2">NVP60</strain>
    </source>
</reference>
<comment type="caution">
    <text evidence="2">The sequence shown here is derived from an EMBL/GenBank/DDBJ whole genome shotgun (WGS) entry which is preliminary data.</text>
</comment>
<feature type="domain" description="F-box" evidence="1">
    <location>
        <begin position="5"/>
        <end position="44"/>
    </location>
</feature>
<dbReference type="OrthoDB" id="2378034at2759"/>
<protein>
    <recommendedName>
        <fullName evidence="1">F-box domain-containing protein</fullName>
    </recommendedName>
</protein>